<proteinExistence type="predicted"/>
<dbReference type="RefSeq" id="WP_144039856.1">
    <property type="nucleotide sequence ID" value="NZ_BMZD01000003.1"/>
</dbReference>
<dbReference type="AlphaFoldDB" id="A0A918VHR7"/>
<sequence>MTLQTTGPISLGNVGAELGRAAGTTTSLGETAVRNLAGIASGAIKLSNLYGKSSVAFTPAGGLSSGSPVALSDWAAGGGNAAVTIQCTQSAVWTWSGSGGTGSFVNVASGGSSTAITFRLSNTGYSIRQSFWTVSATAGGVTRYWQVELINEGYA</sequence>
<comment type="caution">
    <text evidence="1">The sequence shown here is derived from an EMBL/GenBank/DDBJ whole genome shotgun (WGS) entry which is preliminary data.</text>
</comment>
<evidence type="ECO:0000313" key="2">
    <source>
        <dbReference type="Proteomes" id="UP000634139"/>
    </source>
</evidence>
<reference evidence="1" key="2">
    <citation type="submission" date="2020-09" db="EMBL/GenBank/DDBJ databases">
        <authorList>
            <person name="Sun Q."/>
            <person name="Kim S."/>
        </authorList>
    </citation>
    <scope>NUCLEOTIDE SEQUENCE</scope>
    <source>
        <strain evidence="1">KCTC 32422</strain>
    </source>
</reference>
<reference evidence="1" key="1">
    <citation type="journal article" date="2014" name="Int. J. Syst. Evol. Microbiol.">
        <title>Complete genome sequence of Corynebacterium casei LMG S-19264T (=DSM 44701T), isolated from a smear-ripened cheese.</title>
        <authorList>
            <consortium name="US DOE Joint Genome Institute (JGI-PGF)"/>
            <person name="Walter F."/>
            <person name="Albersmeier A."/>
            <person name="Kalinowski J."/>
            <person name="Ruckert C."/>
        </authorList>
    </citation>
    <scope>NUCLEOTIDE SEQUENCE</scope>
    <source>
        <strain evidence="1">KCTC 32422</strain>
    </source>
</reference>
<dbReference type="EMBL" id="BMZD01000003">
    <property type="protein sequence ID" value="GGZ97667.1"/>
    <property type="molecule type" value="Genomic_DNA"/>
</dbReference>
<evidence type="ECO:0000313" key="1">
    <source>
        <dbReference type="EMBL" id="GGZ97667.1"/>
    </source>
</evidence>
<name>A0A918VHR7_9SPHN</name>
<gene>
    <name evidence="1" type="ORF">GCM10011617_17940</name>
</gene>
<organism evidence="1 2">
    <name type="scientific">Novosphingobium arvoryzae</name>
    <dbReference type="NCBI Taxonomy" id="1256514"/>
    <lineage>
        <taxon>Bacteria</taxon>
        <taxon>Pseudomonadati</taxon>
        <taxon>Pseudomonadota</taxon>
        <taxon>Alphaproteobacteria</taxon>
        <taxon>Sphingomonadales</taxon>
        <taxon>Sphingomonadaceae</taxon>
        <taxon>Novosphingobium</taxon>
    </lineage>
</organism>
<dbReference type="Proteomes" id="UP000634139">
    <property type="component" value="Unassembled WGS sequence"/>
</dbReference>
<accession>A0A918VHR7</accession>
<protein>
    <submittedName>
        <fullName evidence="1">Uncharacterized protein</fullName>
    </submittedName>
</protein>
<keyword evidence="2" id="KW-1185">Reference proteome</keyword>